<feature type="compositionally biased region" description="Polar residues" evidence="1">
    <location>
        <begin position="21"/>
        <end position="30"/>
    </location>
</feature>
<sequence length="78" mass="8497">MPSQARQALRQAKHQMKAMRTTPTARQPSGQAPPVGAAFKPALSRWPAPRSDHLVRYVGRSVPAPGHPYRPGTSRNSS</sequence>
<reference evidence="2 3" key="1">
    <citation type="journal article" date="2017" name="Curr. Biol.">
        <title>Genome architecture and evolution of a unichromosomal asexual nematode.</title>
        <authorList>
            <person name="Fradin H."/>
            <person name="Zegar C."/>
            <person name="Gutwein M."/>
            <person name="Lucas J."/>
            <person name="Kovtun M."/>
            <person name="Corcoran D."/>
            <person name="Baugh L.R."/>
            <person name="Kiontke K."/>
            <person name="Gunsalus K."/>
            <person name="Fitch D.H."/>
            <person name="Piano F."/>
        </authorList>
    </citation>
    <scope>NUCLEOTIDE SEQUENCE [LARGE SCALE GENOMIC DNA]</scope>
    <source>
        <strain evidence="2">PF1309</strain>
    </source>
</reference>
<feature type="region of interest" description="Disordered" evidence="1">
    <location>
        <begin position="1"/>
        <end position="38"/>
    </location>
</feature>
<gene>
    <name evidence="2" type="ORF">WR25_20361</name>
</gene>
<keyword evidence="3" id="KW-1185">Reference proteome</keyword>
<dbReference type="AlphaFoldDB" id="A0A2A2KF04"/>
<comment type="caution">
    <text evidence="2">The sequence shown here is derived from an EMBL/GenBank/DDBJ whole genome shotgun (WGS) entry which is preliminary data.</text>
</comment>
<dbReference type="EMBL" id="LIAE01008752">
    <property type="protein sequence ID" value="PAV72596.1"/>
    <property type="molecule type" value="Genomic_DNA"/>
</dbReference>
<evidence type="ECO:0000313" key="2">
    <source>
        <dbReference type="EMBL" id="PAV72596.1"/>
    </source>
</evidence>
<dbReference type="Proteomes" id="UP000218231">
    <property type="component" value="Unassembled WGS sequence"/>
</dbReference>
<proteinExistence type="predicted"/>
<organism evidence="2 3">
    <name type="scientific">Diploscapter pachys</name>
    <dbReference type="NCBI Taxonomy" id="2018661"/>
    <lineage>
        <taxon>Eukaryota</taxon>
        <taxon>Metazoa</taxon>
        <taxon>Ecdysozoa</taxon>
        <taxon>Nematoda</taxon>
        <taxon>Chromadorea</taxon>
        <taxon>Rhabditida</taxon>
        <taxon>Rhabditina</taxon>
        <taxon>Rhabditomorpha</taxon>
        <taxon>Rhabditoidea</taxon>
        <taxon>Rhabditidae</taxon>
        <taxon>Diploscapter</taxon>
    </lineage>
</organism>
<evidence type="ECO:0000256" key="1">
    <source>
        <dbReference type="SAM" id="MobiDB-lite"/>
    </source>
</evidence>
<accession>A0A2A2KF04</accession>
<name>A0A2A2KF04_9BILA</name>
<evidence type="ECO:0000313" key="3">
    <source>
        <dbReference type="Proteomes" id="UP000218231"/>
    </source>
</evidence>
<protein>
    <submittedName>
        <fullName evidence="2">Uncharacterized protein</fullName>
    </submittedName>
</protein>